<name>A0A2S4MMJ1_9BURK</name>
<dbReference type="EMBL" id="PQGA01000001">
    <property type="protein sequence ID" value="POR55891.1"/>
    <property type="molecule type" value="Genomic_DNA"/>
</dbReference>
<accession>A0A2S4MMJ1</accession>
<evidence type="ECO:0000313" key="1">
    <source>
        <dbReference type="EMBL" id="POR55891.1"/>
    </source>
</evidence>
<dbReference type="RefSeq" id="WP_146055188.1">
    <property type="nucleotide sequence ID" value="NZ_PQGA01000001.1"/>
</dbReference>
<gene>
    <name evidence="1" type="ORF">B0G62_101287</name>
</gene>
<dbReference type="OrthoDB" id="9815592at2"/>
<dbReference type="InterPro" id="IPR011004">
    <property type="entry name" value="Trimer_LpxA-like_sf"/>
</dbReference>
<organism evidence="1 2">
    <name type="scientific">Paraburkholderia eburnea</name>
    <dbReference type="NCBI Taxonomy" id="1189126"/>
    <lineage>
        <taxon>Bacteria</taxon>
        <taxon>Pseudomonadati</taxon>
        <taxon>Pseudomonadota</taxon>
        <taxon>Betaproteobacteria</taxon>
        <taxon>Burkholderiales</taxon>
        <taxon>Burkholderiaceae</taxon>
        <taxon>Paraburkholderia</taxon>
    </lineage>
</organism>
<protein>
    <recommendedName>
        <fullName evidence="3">Transferase family hexapeptide repeat protein</fullName>
    </recommendedName>
</protein>
<dbReference type="SUPFAM" id="SSF51161">
    <property type="entry name" value="Trimeric LpxA-like enzymes"/>
    <property type="match status" value="1"/>
</dbReference>
<dbReference type="AlphaFoldDB" id="A0A2S4MMJ1"/>
<dbReference type="Gene3D" id="2.160.10.10">
    <property type="entry name" value="Hexapeptide repeat proteins"/>
    <property type="match status" value="1"/>
</dbReference>
<comment type="caution">
    <text evidence="1">The sequence shown here is derived from an EMBL/GenBank/DDBJ whole genome shotgun (WGS) entry which is preliminary data.</text>
</comment>
<dbReference type="Proteomes" id="UP000237381">
    <property type="component" value="Unassembled WGS sequence"/>
</dbReference>
<evidence type="ECO:0000313" key="2">
    <source>
        <dbReference type="Proteomes" id="UP000237381"/>
    </source>
</evidence>
<proteinExistence type="predicted"/>
<keyword evidence="2" id="KW-1185">Reference proteome</keyword>
<sequence length="175" mass="20197">MRLPIGFDFSLDKVAKIAKRRKEWKKVRIILLNNGTRELFDRRNIRLEPYFDRQHWRGRVSIEEYASFKTDFLHTSGAFSYSFSTLPADTVVGRYCSIAHEVRGFADSHPTNYISTHPFLTDGGEWHDKAHQNGSDWAERLHHTRDYGPIEIGHDVWIGRGAQIKGGASRSELVP</sequence>
<reference evidence="1 2" key="1">
    <citation type="submission" date="2018-01" db="EMBL/GenBank/DDBJ databases">
        <title>Genomic Encyclopedia of Type Strains, Phase III (KMG-III): the genomes of soil and plant-associated and newly described type strains.</title>
        <authorList>
            <person name="Whitman W."/>
        </authorList>
    </citation>
    <scope>NUCLEOTIDE SEQUENCE [LARGE SCALE GENOMIC DNA]</scope>
    <source>
        <strain evidence="1 2">JCM 18070</strain>
    </source>
</reference>
<evidence type="ECO:0008006" key="3">
    <source>
        <dbReference type="Google" id="ProtNLM"/>
    </source>
</evidence>